<evidence type="ECO:0000256" key="3">
    <source>
        <dbReference type="ARBA" id="ARBA00023125"/>
    </source>
</evidence>
<evidence type="ECO:0000256" key="2">
    <source>
        <dbReference type="ARBA" id="ARBA00023015"/>
    </source>
</evidence>
<comment type="similarity">
    <text evidence="1">Belongs to the LysR transcriptional regulatory family.</text>
</comment>
<dbReference type="Gene3D" id="1.10.10.10">
    <property type="entry name" value="Winged helix-like DNA-binding domain superfamily/Winged helix DNA-binding domain"/>
    <property type="match status" value="1"/>
</dbReference>
<dbReference type="Gene3D" id="3.40.190.10">
    <property type="entry name" value="Periplasmic binding protein-like II"/>
    <property type="match status" value="2"/>
</dbReference>
<dbReference type="InterPro" id="IPR036388">
    <property type="entry name" value="WH-like_DNA-bd_sf"/>
</dbReference>
<evidence type="ECO:0000256" key="1">
    <source>
        <dbReference type="ARBA" id="ARBA00009437"/>
    </source>
</evidence>
<dbReference type="STRING" id="1794912.AXX12_13500"/>
<accession>A0A154BMI0</accession>
<keyword evidence="7" id="KW-1185">Reference proteome</keyword>
<feature type="domain" description="HTH lysR-type" evidence="5">
    <location>
        <begin position="1"/>
        <end position="59"/>
    </location>
</feature>
<reference evidence="6 7" key="1">
    <citation type="submission" date="2016-02" db="EMBL/GenBank/DDBJ databases">
        <title>Anaerosporomusa subterraneum gen. nov., sp. nov., a spore-forming obligate anaerobe isolated from saprolite.</title>
        <authorList>
            <person name="Choi J.K."/>
            <person name="Shah M."/>
            <person name="Yee N."/>
        </authorList>
    </citation>
    <scope>NUCLEOTIDE SEQUENCE [LARGE SCALE GENOMIC DNA]</scope>
    <source>
        <strain evidence="6 7">RU4</strain>
    </source>
</reference>
<dbReference type="GO" id="GO:0003700">
    <property type="term" value="F:DNA-binding transcription factor activity"/>
    <property type="evidence" value="ECO:0007669"/>
    <property type="project" value="InterPro"/>
</dbReference>
<name>A0A154BMI0_ANASB</name>
<dbReference type="AlphaFoldDB" id="A0A154BMI0"/>
<dbReference type="SUPFAM" id="SSF53850">
    <property type="entry name" value="Periplasmic binding protein-like II"/>
    <property type="match status" value="1"/>
</dbReference>
<protein>
    <recommendedName>
        <fullName evidence="5">HTH lysR-type domain-containing protein</fullName>
    </recommendedName>
</protein>
<dbReference type="InterPro" id="IPR005119">
    <property type="entry name" value="LysR_subst-bd"/>
</dbReference>
<dbReference type="FunFam" id="1.10.10.10:FF:000001">
    <property type="entry name" value="LysR family transcriptional regulator"/>
    <property type="match status" value="1"/>
</dbReference>
<evidence type="ECO:0000313" key="6">
    <source>
        <dbReference type="EMBL" id="KYZ75179.1"/>
    </source>
</evidence>
<dbReference type="SUPFAM" id="SSF46785">
    <property type="entry name" value="Winged helix' DNA-binding domain"/>
    <property type="match status" value="1"/>
</dbReference>
<dbReference type="PANTHER" id="PTHR30126">
    <property type="entry name" value="HTH-TYPE TRANSCRIPTIONAL REGULATOR"/>
    <property type="match status" value="1"/>
</dbReference>
<dbReference type="InterPro" id="IPR036390">
    <property type="entry name" value="WH_DNA-bd_sf"/>
</dbReference>
<keyword evidence="3" id="KW-0238">DNA-binding</keyword>
<dbReference type="PROSITE" id="PS50931">
    <property type="entry name" value="HTH_LYSR"/>
    <property type="match status" value="1"/>
</dbReference>
<keyword evidence="4" id="KW-0804">Transcription</keyword>
<dbReference type="Pfam" id="PF03466">
    <property type="entry name" value="LysR_substrate"/>
    <property type="match status" value="1"/>
</dbReference>
<sequence length="296" mass="32343">MSYLQSLSVFWTVVDEGSFSGAAKRLALTQPTISFHIDNLEKRFGCPLFTRTAKGVSATIYGQSLYESTVSMQALAEKSENEMRNLVAGISGHLKIGASSIPAHYILPQIIGDFLQAKPNMTVSLTAGDSSGILRQFENGELPIAIIGFPPSSFSALPIFHDELILVAHPDYPLPSDVHLSAQDLLKLPLIVREPSSGSRKTVAESLSAHGISWDSLNISVEAGGNEACKELILRKTGISFLSRRAVESDLQAGRLRRLLLPDINLTRTFYALAAKPLLPAGIEAFWRFMLKYQDE</sequence>
<gene>
    <name evidence="6" type="ORF">AXX12_13500</name>
</gene>
<dbReference type="EMBL" id="LSGP01000025">
    <property type="protein sequence ID" value="KYZ75179.1"/>
    <property type="molecule type" value="Genomic_DNA"/>
</dbReference>
<dbReference type="Pfam" id="PF00126">
    <property type="entry name" value="HTH_1"/>
    <property type="match status" value="1"/>
</dbReference>
<keyword evidence="2" id="KW-0805">Transcription regulation</keyword>
<dbReference type="GO" id="GO:0000976">
    <property type="term" value="F:transcription cis-regulatory region binding"/>
    <property type="evidence" value="ECO:0007669"/>
    <property type="project" value="TreeGrafter"/>
</dbReference>
<evidence type="ECO:0000259" key="5">
    <source>
        <dbReference type="PROSITE" id="PS50931"/>
    </source>
</evidence>
<dbReference type="RefSeq" id="WP_066244719.1">
    <property type="nucleotide sequence ID" value="NZ_LSGP01000025.1"/>
</dbReference>
<dbReference type="PANTHER" id="PTHR30126:SF64">
    <property type="entry name" value="HTH-TYPE TRANSCRIPTIONAL REGULATOR CITR"/>
    <property type="match status" value="1"/>
</dbReference>
<dbReference type="Proteomes" id="UP000076268">
    <property type="component" value="Unassembled WGS sequence"/>
</dbReference>
<dbReference type="PRINTS" id="PR00039">
    <property type="entry name" value="HTHLYSR"/>
</dbReference>
<evidence type="ECO:0000313" key="7">
    <source>
        <dbReference type="Proteomes" id="UP000076268"/>
    </source>
</evidence>
<dbReference type="OrthoDB" id="1624015at2"/>
<organism evidence="6 7">
    <name type="scientific">Anaerosporomusa subterranea</name>
    <dbReference type="NCBI Taxonomy" id="1794912"/>
    <lineage>
        <taxon>Bacteria</taxon>
        <taxon>Bacillati</taxon>
        <taxon>Bacillota</taxon>
        <taxon>Negativicutes</taxon>
        <taxon>Acetonemataceae</taxon>
        <taxon>Anaerosporomusa</taxon>
    </lineage>
</organism>
<dbReference type="InterPro" id="IPR000847">
    <property type="entry name" value="LysR_HTH_N"/>
</dbReference>
<proteinExistence type="inferred from homology"/>
<evidence type="ECO:0000256" key="4">
    <source>
        <dbReference type="ARBA" id="ARBA00023163"/>
    </source>
</evidence>
<comment type="caution">
    <text evidence="6">The sequence shown here is derived from an EMBL/GenBank/DDBJ whole genome shotgun (WGS) entry which is preliminary data.</text>
</comment>